<feature type="transmembrane region" description="Helical" evidence="6">
    <location>
        <begin position="416"/>
        <end position="439"/>
    </location>
</feature>
<feature type="region of interest" description="Disordered" evidence="5">
    <location>
        <begin position="136"/>
        <end position="177"/>
    </location>
</feature>
<evidence type="ECO:0000256" key="2">
    <source>
        <dbReference type="ARBA" id="ARBA00022692"/>
    </source>
</evidence>
<keyword evidence="4 6" id="KW-0472">Membrane</keyword>
<dbReference type="PANTHER" id="PTHR22950">
    <property type="entry name" value="AMINO ACID TRANSPORTER"/>
    <property type="match status" value="1"/>
</dbReference>
<accession>B7GD40</accession>
<dbReference type="RefSeq" id="XP_002184984.1">
    <property type="nucleotide sequence ID" value="XM_002184948.1"/>
</dbReference>
<evidence type="ECO:0000259" key="7">
    <source>
        <dbReference type="Pfam" id="PF01490"/>
    </source>
</evidence>
<feature type="transmembrane region" description="Helical" evidence="6">
    <location>
        <begin position="101"/>
        <end position="121"/>
    </location>
</feature>
<dbReference type="eggNOG" id="KOG1305">
    <property type="taxonomic scope" value="Eukaryota"/>
</dbReference>
<dbReference type="GO" id="GO:0016020">
    <property type="term" value="C:membrane"/>
    <property type="evidence" value="ECO:0007669"/>
    <property type="project" value="UniProtKB-SubCell"/>
</dbReference>
<feature type="transmembrane region" description="Helical" evidence="6">
    <location>
        <begin position="524"/>
        <end position="545"/>
    </location>
</feature>
<feature type="transmembrane region" description="Helical" evidence="6">
    <location>
        <begin position="214"/>
        <end position="235"/>
    </location>
</feature>
<dbReference type="InterPro" id="IPR013057">
    <property type="entry name" value="AA_transpt_TM"/>
</dbReference>
<dbReference type="STRING" id="556484.B7GD40"/>
<evidence type="ECO:0000256" key="3">
    <source>
        <dbReference type="ARBA" id="ARBA00022989"/>
    </source>
</evidence>
<comment type="subcellular location">
    <subcellularLocation>
        <location evidence="1">Membrane</location>
        <topology evidence="1">Multi-pass membrane protein</topology>
    </subcellularLocation>
</comment>
<gene>
    <name evidence="8" type="ORF">PHATRDRAFT_50146</name>
</gene>
<dbReference type="PaxDb" id="2850-Phatr50146"/>
<dbReference type="GeneID" id="7198847"/>
<reference evidence="8 9" key="1">
    <citation type="journal article" date="2008" name="Nature">
        <title>The Phaeodactylum genome reveals the evolutionary history of diatom genomes.</title>
        <authorList>
            <person name="Bowler C."/>
            <person name="Allen A.E."/>
            <person name="Badger J.H."/>
            <person name="Grimwood J."/>
            <person name="Jabbari K."/>
            <person name="Kuo A."/>
            <person name="Maheswari U."/>
            <person name="Martens C."/>
            <person name="Maumus F."/>
            <person name="Otillar R.P."/>
            <person name="Rayko E."/>
            <person name="Salamov A."/>
            <person name="Vandepoele K."/>
            <person name="Beszteri B."/>
            <person name="Gruber A."/>
            <person name="Heijde M."/>
            <person name="Katinka M."/>
            <person name="Mock T."/>
            <person name="Valentin K."/>
            <person name="Verret F."/>
            <person name="Berges J.A."/>
            <person name="Brownlee C."/>
            <person name="Cadoret J.P."/>
            <person name="Chiovitti A."/>
            <person name="Choi C.J."/>
            <person name="Coesel S."/>
            <person name="De Martino A."/>
            <person name="Detter J.C."/>
            <person name="Durkin C."/>
            <person name="Falciatore A."/>
            <person name="Fournet J."/>
            <person name="Haruta M."/>
            <person name="Huysman M.J."/>
            <person name="Jenkins B.D."/>
            <person name="Jiroutova K."/>
            <person name="Jorgensen R.E."/>
            <person name="Joubert Y."/>
            <person name="Kaplan A."/>
            <person name="Kroger N."/>
            <person name="Kroth P.G."/>
            <person name="La Roche J."/>
            <person name="Lindquist E."/>
            <person name="Lommer M."/>
            <person name="Martin-Jezequel V."/>
            <person name="Lopez P.J."/>
            <person name="Lucas S."/>
            <person name="Mangogna M."/>
            <person name="McGinnis K."/>
            <person name="Medlin L.K."/>
            <person name="Montsant A."/>
            <person name="Oudot-Le Secq M.P."/>
            <person name="Napoli C."/>
            <person name="Obornik M."/>
            <person name="Parker M.S."/>
            <person name="Petit J.L."/>
            <person name="Porcel B.M."/>
            <person name="Poulsen N."/>
            <person name="Robison M."/>
            <person name="Rychlewski L."/>
            <person name="Rynearson T.A."/>
            <person name="Schmutz J."/>
            <person name="Shapiro H."/>
            <person name="Siaut M."/>
            <person name="Stanley M."/>
            <person name="Sussman M.R."/>
            <person name="Taylor A.R."/>
            <person name="Vardi A."/>
            <person name="von Dassow P."/>
            <person name="Vyverman W."/>
            <person name="Willis A."/>
            <person name="Wyrwicz L.S."/>
            <person name="Rokhsar D.S."/>
            <person name="Weissenbach J."/>
            <person name="Armbrust E.V."/>
            <person name="Green B.R."/>
            <person name="Van de Peer Y."/>
            <person name="Grigoriev I.V."/>
        </authorList>
    </citation>
    <scope>NUCLEOTIDE SEQUENCE [LARGE SCALE GENOMIC DNA]</scope>
    <source>
        <strain evidence="8 9">CCAP 1055/1</strain>
    </source>
</reference>
<dbReference type="InParanoid" id="B7GD40"/>
<dbReference type="AlphaFoldDB" id="B7GD40"/>
<dbReference type="HOGENOM" id="CLU_032959_0_0_1"/>
<evidence type="ECO:0000256" key="6">
    <source>
        <dbReference type="SAM" id="Phobius"/>
    </source>
</evidence>
<evidence type="ECO:0000313" key="8">
    <source>
        <dbReference type="EMBL" id="EEC43431.1"/>
    </source>
</evidence>
<feature type="transmembrane region" description="Helical" evidence="6">
    <location>
        <begin position="499"/>
        <end position="518"/>
    </location>
</feature>
<feature type="transmembrane region" description="Helical" evidence="6">
    <location>
        <begin position="565"/>
        <end position="585"/>
    </location>
</feature>
<dbReference type="Proteomes" id="UP000000759">
    <property type="component" value="Chromosome 27"/>
</dbReference>
<evidence type="ECO:0000256" key="5">
    <source>
        <dbReference type="SAM" id="MobiDB-lite"/>
    </source>
</evidence>
<dbReference type="Pfam" id="PF01490">
    <property type="entry name" value="Aa_trans"/>
    <property type="match status" value="1"/>
</dbReference>
<dbReference type="OrthoDB" id="28208at2759"/>
<organism evidence="8 9">
    <name type="scientific">Phaeodactylum tricornutum (strain CCAP 1055/1)</name>
    <dbReference type="NCBI Taxonomy" id="556484"/>
    <lineage>
        <taxon>Eukaryota</taxon>
        <taxon>Sar</taxon>
        <taxon>Stramenopiles</taxon>
        <taxon>Ochrophyta</taxon>
        <taxon>Bacillariophyta</taxon>
        <taxon>Bacillariophyceae</taxon>
        <taxon>Bacillariophycidae</taxon>
        <taxon>Naviculales</taxon>
        <taxon>Phaeodactylaceae</taxon>
        <taxon>Phaeodactylum</taxon>
    </lineage>
</organism>
<feature type="compositionally biased region" description="Low complexity" evidence="5">
    <location>
        <begin position="136"/>
        <end position="156"/>
    </location>
</feature>
<feature type="transmembrane region" description="Helical" evidence="6">
    <location>
        <begin position="188"/>
        <end position="207"/>
    </location>
</feature>
<keyword evidence="2 6" id="KW-0812">Transmembrane</keyword>
<sequence>MSESKDHILLCPSPAESIRECTVTLGLGYPCAPNRRLAFHHRPREWIESRRGTLGSEIQRQGLVGRASGSADPTVTTDATECLSDLGRTCPNRLNQRRYHFLFPFVMPTRTTVFVGLWLLAAASLPTTHAWQASPWTRSTLRSSSTAPPSARSVTTQRSRLASAVATADEPPLQGTGTASIPQEVFNLVKGIVGAGVLSLPSGIAAFGNAPSAVLPAVLLISLIGALSAYGFALIGRVCSLTGTTSYRDAWNESVSPKTSWITAWSVTFMTINATLAYSMILGETFQSLLLTAGYAWSKTKILALLTTTVLLPLCLLKNLSSLAPFSLLGSLGMVYTAIAMGIRYVTKAYVGTGKFAADLPRALQPSFGAIGASGVYNAKASILLGMLSTAYMAHFNAPKFYTELRNNTVPRYVKVVATSFGISIALFATMASLGFLTFGAASSGLILNNYSIKDNLMGLSRIAVAVSLVFSYPLAFVGARDGILDVANVAPEKRSTGLLNALTVGLLSLVTGLALVIPDVSFVMAFGGSTLGNALIYIFPALMFRGAVRKLKAPTKGQRREVKLAMTSALVGLGMGVVGAVKAVQSVL</sequence>
<dbReference type="GO" id="GO:0015179">
    <property type="term" value="F:L-amino acid transmembrane transporter activity"/>
    <property type="evidence" value="ECO:0007669"/>
    <property type="project" value="TreeGrafter"/>
</dbReference>
<feature type="transmembrane region" description="Helical" evidence="6">
    <location>
        <begin position="326"/>
        <end position="346"/>
    </location>
</feature>
<feature type="domain" description="Amino acid transporter transmembrane" evidence="7">
    <location>
        <begin position="178"/>
        <end position="576"/>
    </location>
</feature>
<reference evidence="9" key="2">
    <citation type="submission" date="2008-08" db="EMBL/GenBank/DDBJ databases">
        <authorList>
            <consortium name="Diatom Consortium"/>
            <person name="Grigoriev I."/>
            <person name="Grimwood J."/>
            <person name="Kuo A."/>
            <person name="Otillar R.P."/>
            <person name="Salamov A."/>
            <person name="Detter J.C."/>
            <person name="Lindquist E."/>
            <person name="Shapiro H."/>
            <person name="Lucas S."/>
            <person name="Glavina del Rio T."/>
            <person name="Pitluck S."/>
            <person name="Rokhsar D."/>
            <person name="Bowler C."/>
        </authorList>
    </citation>
    <scope>GENOME REANNOTATION</scope>
    <source>
        <strain evidence="9">CCAP 1055/1</strain>
    </source>
</reference>
<feature type="transmembrane region" description="Helical" evidence="6">
    <location>
        <begin position="261"/>
        <end position="281"/>
    </location>
</feature>
<dbReference type="EMBL" id="CM000629">
    <property type="protein sequence ID" value="EEC43431.1"/>
    <property type="molecule type" value="Genomic_DNA"/>
</dbReference>
<evidence type="ECO:0000256" key="4">
    <source>
        <dbReference type="ARBA" id="ARBA00023136"/>
    </source>
</evidence>
<name>B7GD40_PHATC</name>
<evidence type="ECO:0000256" key="1">
    <source>
        <dbReference type="ARBA" id="ARBA00004141"/>
    </source>
</evidence>
<dbReference type="KEGG" id="pti:PHATRDRAFT_50146"/>
<protein>
    <recommendedName>
        <fullName evidence="7">Amino acid transporter transmembrane domain-containing protein</fullName>
    </recommendedName>
</protein>
<feature type="transmembrane region" description="Helical" evidence="6">
    <location>
        <begin position="459"/>
        <end position="478"/>
    </location>
</feature>
<dbReference type="OMA" id="NISTAYM"/>
<keyword evidence="9" id="KW-1185">Reference proteome</keyword>
<dbReference type="PANTHER" id="PTHR22950:SF652">
    <property type="entry name" value="TRANSMEMBRANE AMINO ACID TRANSPORTER FAMILY PROTEIN"/>
    <property type="match status" value="1"/>
</dbReference>
<proteinExistence type="predicted"/>
<feature type="transmembrane region" description="Helical" evidence="6">
    <location>
        <begin position="302"/>
        <end position="320"/>
    </location>
</feature>
<evidence type="ECO:0000313" key="9">
    <source>
        <dbReference type="Proteomes" id="UP000000759"/>
    </source>
</evidence>
<keyword evidence="3 6" id="KW-1133">Transmembrane helix</keyword>